<dbReference type="RefSeq" id="WP_206723986.1">
    <property type="nucleotide sequence ID" value="NZ_CP071090.1"/>
</dbReference>
<proteinExistence type="predicted"/>
<dbReference type="InterPro" id="IPR037401">
    <property type="entry name" value="SnoaL-like"/>
</dbReference>
<dbReference type="InterPro" id="IPR032710">
    <property type="entry name" value="NTF2-like_dom_sf"/>
</dbReference>
<protein>
    <submittedName>
        <fullName evidence="2">Nuclear transport factor 2 family protein</fullName>
    </submittedName>
</protein>
<dbReference type="Proteomes" id="UP000662747">
    <property type="component" value="Chromosome"/>
</dbReference>
<gene>
    <name evidence="2" type="ORF">JY651_46075</name>
</gene>
<name>A0ABX7NU53_9BACT</name>
<dbReference type="Gene3D" id="3.10.450.50">
    <property type="match status" value="1"/>
</dbReference>
<accession>A0ABX7NU53</accession>
<organism evidence="2 3">
    <name type="scientific">Pyxidicoccus parkwayensis</name>
    <dbReference type="NCBI Taxonomy" id="2813578"/>
    <lineage>
        <taxon>Bacteria</taxon>
        <taxon>Pseudomonadati</taxon>
        <taxon>Myxococcota</taxon>
        <taxon>Myxococcia</taxon>
        <taxon>Myxococcales</taxon>
        <taxon>Cystobacterineae</taxon>
        <taxon>Myxococcaceae</taxon>
        <taxon>Pyxidicoccus</taxon>
    </lineage>
</organism>
<dbReference type="SUPFAM" id="SSF54427">
    <property type="entry name" value="NTF2-like"/>
    <property type="match status" value="1"/>
</dbReference>
<reference evidence="2 3" key="1">
    <citation type="submission" date="2021-02" db="EMBL/GenBank/DDBJ databases">
        <title>De Novo genome assembly of isolated myxobacteria.</title>
        <authorList>
            <person name="Stevens D.C."/>
        </authorList>
    </citation>
    <scope>NUCLEOTIDE SEQUENCE [LARGE SCALE GENOMIC DNA]</scope>
    <source>
        <strain evidence="3">SCPEA02</strain>
    </source>
</reference>
<feature type="domain" description="SnoaL-like" evidence="1">
    <location>
        <begin position="20"/>
        <end position="123"/>
    </location>
</feature>
<evidence type="ECO:0000313" key="3">
    <source>
        <dbReference type="Proteomes" id="UP000662747"/>
    </source>
</evidence>
<dbReference type="EMBL" id="CP071090">
    <property type="protein sequence ID" value="QSQ22409.1"/>
    <property type="molecule type" value="Genomic_DNA"/>
</dbReference>
<evidence type="ECO:0000259" key="1">
    <source>
        <dbReference type="Pfam" id="PF12680"/>
    </source>
</evidence>
<evidence type="ECO:0000313" key="2">
    <source>
        <dbReference type="EMBL" id="QSQ22409.1"/>
    </source>
</evidence>
<dbReference type="Pfam" id="PF12680">
    <property type="entry name" value="SnoaL_2"/>
    <property type="match status" value="1"/>
</dbReference>
<keyword evidence="3" id="KW-1185">Reference proteome</keyword>
<sequence length="149" mass="16468">MSHDSKPRNAQEALDAHLALIGTDIDRWLTLFADDATVEFPYATGTGLPPRLVGKEAIRDYFSRTPEVFKGLTFSNVRRYSTSDADLAISEAHGTATIATTSKPYAQDYVFFVHVRDGRIVRYREYWNPLAASESFGGTAHVAPSLGVK</sequence>